<comment type="subcellular location">
    <subcellularLocation>
        <location evidence="1">Cell membrane</location>
        <topology evidence="1">Multi-pass membrane protein</topology>
    </subcellularLocation>
</comment>
<reference evidence="9" key="1">
    <citation type="submission" date="2016-10" db="EMBL/GenBank/DDBJ databases">
        <authorList>
            <person name="Wibberg D."/>
        </authorList>
    </citation>
    <scope>NUCLEOTIDE SEQUENCE [LARGE SCALE GENOMIC DNA]</scope>
</reference>
<feature type="transmembrane region" description="Helical" evidence="6">
    <location>
        <begin position="69"/>
        <end position="88"/>
    </location>
</feature>
<dbReference type="EMBL" id="FMUE01000006">
    <property type="protein sequence ID" value="SCX25851.1"/>
    <property type="molecule type" value="Genomic_DNA"/>
</dbReference>
<keyword evidence="2" id="KW-0813">Transport</keyword>
<keyword evidence="5 6" id="KW-0472">Membrane</keyword>
<keyword evidence="4 6" id="KW-1133">Transmembrane helix</keyword>
<evidence type="ECO:0000256" key="3">
    <source>
        <dbReference type="ARBA" id="ARBA00022692"/>
    </source>
</evidence>
<dbReference type="InterPro" id="IPR050835">
    <property type="entry name" value="ABC_transporter_sub-D"/>
</dbReference>
<sequence length="615" mass="68357">MLLLSRHATMFDACKKSRNLKYHGNGKILMAQGNLSTEAVGHPSFDLNFKSQLAMMGNAFWTSRVRGKLILLMCALLTIILVTAYGQVKLNEWNAPFYNALERRDLNAFLHQLEVFAVIAGTLLLLNVFQTWLNQMTALNMREGLAKDMVDQWFKPGRAARLAGFGAIAINPDQRLHDDVRNLAESSTALAIGLVNATILLISFIGVLWGLSEGFAIEISGKLVTIPGYMVWAALIYAGSASLLSNLVGYRLVPLNAERYSKEAELRFSLMRASENLTAITLARGEKNERHRIGEDINAVLGVIKGLAMALTHLTWVSSGYGWLAIVAPILIAAPVYFSGHLSFGGLMMAVGAFNQVNVALRWYIDNFGPIAAWKATLQRVSVFRNALIQMDSVEQHGNAIEIERSTTGPIRWTSVEISPEAGGQDMSRVFRLREAPVEIEVGDRLMVNGDQGVNRRLFFAAIAGLWPWGRGNMIMPPREETLFIAQHGYLPAAPLREILCYPRSPQKFQEQDFLDAMEQCGLGHIIPRMDENIRWDKKLDSDEQACVRVANAVLLKPRWLFIDDLLEGLETDTIDRLAAVLAGMKDTAIIYIGRSETILQVLSPKLLHLDLVKA</sequence>
<dbReference type="InterPro" id="IPR027417">
    <property type="entry name" value="P-loop_NTPase"/>
</dbReference>
<organism evidence="8 9">
    <name type="scientific">Agrobacterium rosae</name>
    <dbReference type="NCBI Taxonomy" id="1972867"/>
    <lineage>
        <taxon>Bacteria</taxon>
        <taxon>Pseudomonadati</taxon>
        <taxon>Pseudomonadota</taxon>
        <taxon>Alphaproteobacteria</taxon>
        <taxon>Hyphomicrobiales</taxon>
        <taxon>Rhizobiaceae</taxon>
        <taxon>Rhizobium/Agrobacterium group</taxon>
        <taxon>Agrobacterium</taxon>
    </lineage>
</organism>
<dbReference type="GO" id="GO:0005886">
    <property type="term" value="C:plasma membrane"/>
    <property type="evidence" value="ECO:0007669"/>
    <property type="project" value="UniProtKB-SubCell"/>
</dbReference>
<dbReference type="Proteomes" id="UP000187891">
    <property type="component" value="Unassembled WGS sequence"/>
</dbReference>
<name>A0A1R3U011_9HYPH</name>
<protein>
    <recommendedName>
        <fullName evidence="7">ABC transmembrane type-1 domain-containing protein</fullName>
    </recommendedName>
</protein>
<feature type="transmembrane region" description="Helical" evidence="6">
    <location>
        <begin position="108"/>
        <end position="129"/>
    </location>
</feature>
<keyword evidence="3 6" id="KW-0812">Transmembrane</keyword>
<dbReference type="SUPFAM" id="SSF90123">
    <property type="entry name" value="ABC transporter transmembrane region"/>
    <property type="match status" value="1"/>
</dbReference>
<evidence type="ECO:0000256" key="4">
    <source>
        <dbReference type="ARBA" id="ARBA00022989"/>
    </source>
</evidence>
<evidence type="ECO:0000313" key="8">
    <source>
        <dbReference type="EMBL" id="SCX25851.1"/>
    </source>
</evidence>
<accession>A0A1R3U011</accession>
<dbReference type="Gene3D" id="3.40.50.300">
    <property type="entry name" value="P-loop containing nucleotide triphosphate hydrolases"/>
    <property type="match status" value="1"/>
</dbReference>
<dbReference type="PANTHER" id="PTHR11384">
    <property type="entry name" value="ATP-BINDING CASSETTE, SUB-FAMILY D MEMBER"/>
    <property type="match status" value="1"/>
</dbReference>
<proteinExistence type="predicted"/>
<evidence type="ECO:0000256" key="1">
    <source>
        <dbReference type="ARBA" id="ARBA00004651"/>
    </source>
</evidence>
<feature type="transmembrane region" description="Helical" evidence="6">
    <location>
        <begin position="229"/>
        <end position="253"/>
    </location>
</feature>
<dbReference type="SUPFAM" id="SSF52540">
    <property type="entry name" value="P-loop containing nucleoside triphosphate hydrolases"/>
    <property type="match status" value="1"/>
</dbReference>
<evidence type="ECO:0000256" key="5">
    <source>
        <dbReference type="ARBA" id="ARBA00023136"/>
    </source>
</evidence>
<dbReference type="PANTHER" id="PTHR11384:SF59">
    <property type="entry name" value="LYSOSOMAL COBALAMIN TRANSPORTER ABCD4"/>
    <property type="match status" value="1"/>
</dbReference>
<dbReference type="Pfam" id="PF06472">
    <property type="entry name" value="ABC_membrane_2"/>
    <property type="match status" value="1"/>
</dbReference>
<evidence type="ECO:0000259" key="7">
    <source>
        <dbReference type="PROSITE" id="PS50929"/>
    </source>
</evidence>
<dbReference type="Gene3D" id="1.20.1560.10">
    <property type="entry name" value="ABC transporter type 1, transmembrane domain"/>
    <property type="match status" value="1"/>
</dbReference>
<feature type="domain" description="ABC transmembrane type-1" evidence="7">
    <location>
        <begin position="115"/>
        <end position="373"/>
    </location>
</feature>
<dbReference type="AlphaFoldDB" id="A0A1R3U011"/>
<dbReference type="InterPro" id="IPR011527">
    <property type="entry name" value="ABC1_TM_dom"/>
</dbReference>
<evidence type="ECO:0000313" key="9">
    <source>
        <dbReference type="Proteomes" id="UP000187891"/>
    </source>
</evidence>
<dbReference type="PROSITE" id="PS50929">
    <property type="entry name" value="ABC_TM1F"/>
    <property type="match status" value="1"/>
</dbReference>
<feature type="transmembrane region" description="Helical" evidence="6">
    <location>
        <begin position="322"/>
        <end position="340"/>
    </location>
</feature>
<dbReference type="GO" id="GO:0005524">
    <property type="term" value="F:ATP binding"/>
    <property type="evidence" value="ECO:0007669"/>
    <property type="project" value="InterPro"/>
</dbReference>
<dbReference type="GO" id="GO:0140359">
    <property type="term" value="F:ABC-type transporter activity"/>
    <property type="evidence" value="ECO:0007669"/>
    <property type="project" value="InterPro"/>
</dbReference>
<evidence type="ECO:0000256" key="6">
    <source>
        <dbReference type="SAM" id="Phobius"/>
    </source>
</evidence>
<dbReference type="InterPro" id="IPR036640">
    <property type="entry name" value="ABC1_TM_sf"/>
</dbReference>
<evidence type="ECO:0000256" key="2">
    <source>
        <dbReference type="ARBA" id="ARBA00022448"/>
    </source>
</evidence>
<gene>
    <name evidence="8" type="primary">yddA</name>
    <name evidence="8" type="ORF">DSM25559_2755</name>
</gene>
<dbReference type="STRING" id="1907666.DSM25559_2755"/>
<feature type="transmembrane region" description="Helical" evidence="6">
    <location>
        <begin position="189"/>
        <end position="209"/>
    </location>
</feature>